<name>A0A398CT04_9BACL</name>
<gene>
    <name evidence="1" type="ORF">D3H35_01670</name>
</gene>
<sequence length="108" mass="12339">MEPGRQAWQRPVESRKTGRYGRLVFQSPLLSGPVQPGSLGIEAMLQLLQFHMLQEEMDAGMTRARFEPLVRGWRSCGNTEARSRRGTTKSLLTSIFWRRAATIMVFMP</sequence>
<comment type="caution">
    <text evidence="1">The sequence shown here is derived from an EMBL/GenBank/DDBJ whole genome shotgun (WGS) entry which is preliminary data.</text>
</comment>
<reference evidence="1 2" key="1">
    <citation type="submission" date="2018-09" db="EMBL/GenBank/DDBJ databases">
        <title>Cohnella cavernae sp. nov., isolated from a karst cave.</title>
        <authorList>
            <person name="Zhu H."/>
        </authorList>
    </citation>
    <scope>NUCLEOTIDE SEQUENCE [LARGE SCALE GENOMIC DNA]</scope>
    <source>
        <strain evidence="1 2">K2E09-144</strain>
    </source>
</reference>
<dbReference type="EMBL" id="QXJM01000014">
    <property type="protein sequence ID" value="RIE05290.1"/>
    <property type="molecule type" value="Genomic_DNA"/>
</dbReference>
<accession>A0A398CT04</accession>
<organism evidence="1 2">
    <name type="scientific">Cohnella faecalis</name>
    <dbReference type="NCBI Taxonomy" id="2315694"/>
    <lineage>
        <taxon>Bacteria</taxon>
        <taxon>Bacillati</taxon>
        <taxon>Bacillota</taxon>
        <taxon>Bacilli</taxon>
        <taxon>Bacillales</taxon>
        <taxon>Paenibacillaceae</taxon>
        <taxon>Cohnella</taxon>
    </lineage>
</organism>
<evidence type="ECO:0000313" key="1">
    <source>
        <dbReference type="EMBL" id="RIE05290.1"/>
    </source>
</evidence>
<evidence type="ECO:0000313" key="2">
    <source>
        <dbReference type="Proteomes" id="UP000266340"/>
    </source>
</evidence>
<dbReference type="InterPro" id="IPR029069">
    <property type="entry name" value="HotDog_dom_sf"/>
</dbReference>
<keyword evidence="2" id="KW-1185">Reference proteome</keyword>
<dbReference type="AlphaFoldDB" id="A0A398CT04"/>
<protein>
    <submittedName>
        <fullName evidence="1">Uncharacterized protein</fullName>
    </submittedName>
</protein>
<proteinExistence type="predicted"/>
<dbReference type="Proteomes" id="UP000266340">
    <property type="component" value="Unassembled WGS sequence"/>
</dbReference>
<dbReference type="Pfam" id="PF07977">
    <property type="entry name" value="FabA"/>
    <property type="match status" value="1"/>
</dbReference>
<dbReference type="SUPFAM" id="SSF54637">
    <property type="entry name" value="Thioesterase/thiol ester dehydrase-isomerase"/>
    <property type="match status" value="1"/>
</dbReference>
<dbReference type="Gene3D" id="3.10.129.10">
    <property type="entry name" value="Hotdog Thioesterase"/>
    <property type="match status" value="1"/>
</dbReference>
<dbReference type="InterPro" id="IPR013114">
    <property type="entry name" value="FabA_FabZ"/>
</dbReference>